<gene>
    <name evidence="2" type="ORF">ABS32_06645</name>
</gene>
<accession>A0A0R2X6K8</accession>
<reference evidence="2 3" key="1">
    <citation type="submission" date="2015-10" db="EMBL/GenBank/DDBJ databases">
        <title>Metagenome-Assembled Genomes uncover a global brackish microbiome.</title>
        <authorList>
            <person name="Hugerth L.W."/>
            <person name="Larsson J."/>
            <person name="Alneberg J."/>
            <person name="Lindh M.V."/>
            <person name="Legrand C."/>
            <person name="Pinhassi J."/>
            <person name="Andersson A.F."/>
        </authorList>
    </citation>
    <scope>NUCLEOTIDE SEQUENCE [LARGE SCALE GENOMIC DNA]</scope>
    <source>
        <strain evidence="2">BACL9 MAG-120820-bin42</strain>
    </source>
</reference>
<dbReference type="SUPFAM" id="SSF54523">
    <property type="entry name" value="Pili subunits"/>
    <property type="match status" value="1"/>
</dbReference>
<protein>
    <recommendedName>
        <fullName evidence="4">Type II secretion system protein GspG C-terminal domain-containing protein</fullName>
    </recommendedName>
</protein>
<comment type="caution">
    <text evidence="2">The sequence shown here is derived from an EMBL/GenBank/DDBJ whole genome shotgun (WGS) entry which is preliminary data.</text>
</comment>
<sequence length="215" mass="23326">MLAVVAVLASLIFAMVPKMLASADQAGATSNLRQFYTAARNYASDNNGKIVPNRFQNSGITNNWRQLLVDSGYVEAPDGKERNAKGLGHPGLIRKHGKADGVATFAMNQRVGYRANPAAQHGPRTFLQAQMLSRTLFMTGGVFKPGTLADTAFPEVVWPTGTAEAGTFPEADPSGKVALQFLDGHIEIRSVESIPRNENFNTENRVFWRGTLTGF</sequence>
<dbReference type="Proteomes" id="UP000051557">
    <property type="component" value="Unassembled WGS sequence"/>
</dbReference>
<dbReference type="InterPro" id="IPR045584">
    <property type="entry name" value="Pilin-like"/>
</dbReference>
<dbReference type="EMBL" id="LIDM01000292">
    <property type="protein sequence ID" value="KRP31632.1"/>
    <property type="molecule type" value="Genomic_DNA"/>
</dbReference>
<evidence type="ECO:0000256" key="1">
    <source>
        <dbReference type="SAM" id="SignalP"/>
    </source>
</evidence>
<keyword evidence="1" id="KW-0732">Signal</keyword>
<feature type="chain" id="PRO_5006427666" description="Type II secretion system protein GspG C-terminal domain-containing protein" evidence="1">
    <location>
        <begin position="22"/>
        <end position="215"/>
    </location>
</feature>
<name>A0A0R2X6K8_9BACT</name>
<feature type="signal peptide" evidence="1">
    <location>
        <begin position="1"/>
        <end position="21"/>
    </location>
</feature>
<evidence type="ECO:0000313" key="3">
    <source>
        <dbReference type="Proteomes" id="UP000051557"/>
    </source>
</evidence>
<proteinExistence type="predicted"/>
<evidence type="ECO:0008006" key="4">
    <source>
        <dbReference type="Google" id="ProtNLM"/>
    </source>
</evidence>
<evidence type="ECO:0000313" key="2">
    <source>
        <dbReference type="EMBL" id="KRP31632.1"/>
    </source>
</evidence>
<dbReference type="AlphaFoldDB" id="A0A0R2X6K8"/>
<organism evidence="2 3">
    <name type="scientific">Verrucomicrobia subdivision 6 bacterium BACL9 MAG-120820-bin42</name>
    <dbReference type="NCBI Taxonomy" id="1655634"/>
    <lineage>
        <taxon>Bacteria</taxon>
        <taxon>Pseudomonadati</taxon>
        <taxon>Verrucomicrobiota</taxon>
        <taxon>Verrucomicrobiia</taxon>
        <taxon>Verrucomicrobiales</taxon>
        <taxon>Verrucomicrobia subdivision 6</taxon>
    </lineage>
</organism>